<comment type="caution">
    <text evidence="2">The sequence shown here is derived from an EMBL/GenBank/DDBJ whole genome shotgun (WGS) entry which is preliminary data.</text>
</comment>
<evidence type="ECO:0000313" key="3">
    <source>
        <dbReference type="Proteomes" id="UP000377595"/>
    </source>
</evidence>
<evidence type="ECO:0000256" key="1">
    <source>
        <dbReference type="SAM" id="Phobius"/>
    </source>
</evidence>
<reference evidence="2 3" key="1">
    <citation type="submission" date="2019-10" db="EMBL/GenBank/DDBJ databases">
        <title>Whole genome shotgun sequence of Acrocarpospora pleiomorpha NBRC 16267.</title>
        <authorList>
            <person name="Ichikawa N."/>
            <person name="Kimura A."/>
            <person name="Kitahashi Y."/>
            <person name="Komaki H."/>
            <person name="Oguchi A."/>
        </authorList>
    </citation>
    <scope>NUCLEOTIDE SEQUENCE [LARGE SCALE GENOMIC DNA]</scope>
    <source>
        <strain evidence="2 3">NBRC 16267</strain>
    </source>
</reference>
<dbReference type="EMBL" id="BLAF01000027">
    <property type="protein sequence ID" value="GES21967.1"/>
    <property type="molecule type" value="Genomic_DNA"/>
</dbReference>
<dbReference type="RefSeq" id="WP_155346937.1">
    <property type="nucleotide sequence ID" value="NZ_BAAAHM010000030.1"/>
</dbReference>
<keyword evidence="1" id="KW-0812">Transmembrane</keyword>
<protein>
    <submittedName>
        <fullName evidence="2">Uncharacterized protein</fullName>
    </submittedName>
</protein>
<accession>A0A5M3XKM9</accession>
<name>A0A5M3XKM9_9ACTN</name>
<keyword evidence="3" id="KW-1185">Reference proteome</keyword>
<sequence length="83" mass="9084">MTRAERDDALTASIMRRQLREALRTLAVVAGVFAALPVLLAVLPRGSAATWVILGAGVPPIWVAVAWWHVRRAERAEALEREG</sequence>
<dbReference type="AlphaFoldDB" id="A0A5M3XKM9"/>
<gene>
    <name evidence="2" type="ORF">Aple_048640</name>
</gene>
<proteinExistence type="predicted"/>
<feature type="transmembrane region" description="Helical" evidence="1">
    <location>
        <begin position="21"/>
        <end position="43"/>
    </location>
</feature>
<organism evidence="2 3">
    <name type="scientific">Acrocarpospora pleiomorpha</name>
    <dbReference type="NCBI Taxonomy" id="90975"/>
    <lineage>
        <taxon>Bacteria</taxon>
        <taxon>Bacillati</taxon>
        <taxon>Actinomycetota</taxon>
        <taxon>Actinomycetes</taxon>
        <taxon>Streptosporangiales</taxon>
        <taxon>Streptosporangiaceae</taxon>
        <taxon>Acrocarpospora</taxon>
    </lineage>
</organism>
<feature type="transmembrane region" description="Helical" evidence="1">
    <location>
        <begin position="49"/>
        <end position="70"/>
    </location>
</feature>
<dbReference type="Proteomes" id="UP000377595">
    <property type="component" value="Unassembled WGS sequence"/>
</dbReference>
<keyword evidence="1" id="KW-1133">Transmembrane helix</keyword>
<evidence type="ECO:0000313" key="2">
    <source>
        <dbReference type="EMBL" id="GES21967.1"/>
    </source>
</evidence>
<keyword evidence="1" id="KW-0472">Membrane</keyword>